<dbReference type="GO" id="GO:1990726">
    <property type="term" value="C:Lsm1-7-Pat1 complex"/>
    <property type="evidence" value="ECO:0007669"/>
    <property type="project" value="TreeGrafter"/>
</dbReference>
<evidence type="ECO:0000256" key="4">
    <source>
        <dbReference type="ARBA" id="ARBA00022884"/>
    </source>
</evidence>
<evidence type="ECO:0000313" key="10">
    <source>
        <dbReference type="Proteomes" id="UP000193411"/>
    </source>
</evidence>
<dbReference type="InterPro" id="IPR047575">
    <property type="entry name" value="Sm"/>
</dbReference>
<evidence type="ECO:0000256" key="5">
    <source>
        <dbReference type="ARBA" id="ARBA00023274"/>
    </source>
</evidence>
<proteinExistence type="inferred from homology"/>
<dbReference type="Gene3D" id="2.30.30.100">
    <property type="match status" value="1"/>
</dbReference>
<dbReference type="AlphaFoldDB" id="A0A1Y2HUF6"/>
<keyword evidence="4 6" id="KW-0694">RNA-binding</keyword>
<evidence type="ECO:0000259" key="8">
    <source>
        <dbReference type="PROSITE" id="PS52002"/>
    </source>
</evidence>
<dbReference type="SMART" id="SM00651">
    <property type="entry name" value="Sm"/>
    <property type="match status" value="1"/>
</dbReference>
<dbReference type="STRING" id="765915.A0A1Y2HUF6"/>
<evidence type="ECO:0000256" key="7">
    <source>
        <dbReference type="SAM" id="MobiDB-lite"/>
    </source>
</evidence>
<comment type="subunit">
    <text evidence="6">Component of the heptameric LSM1-LSM7 complex that forms a seven-membered ring structure with a donut shape.</text>
</comment>
<dbReference type="OrthoDB" id="10263346at2759"/>
<evidence type="ECO:0000313" key="9">
    <source>
        <dbReference type="EMBL" id="ORZ37323.1"/>
    </source>
</evidence>
<name>A0A1Y2HUF6_9FUNG</name>
<evidence type="ECO:0000256" key="3">
    <source>
        <dbReference type="ARBA" id="ARBA00022664"/>
    </source>
</evidence>
<evidence type="ECO:0000256" key="2">
    <source>
        <dbReference type="ARBA" id="ARBA00022490"/>
    </source>
</evidence>
<keyword evidence="2 6" id="KW-0963">Cytoplasm</keyword>
<organism evidence="9 10">
    <name type="scientific">Catenaria anguillulae PL171</name>
    <dbReference type="NCBI Taxonomy" id="765915"/>
    <lineage>
        <taxon>Eukaryota</taxon>
        <taxon>Fungi</taxon>
        <taxon>Fungi incertae sedis</taxon>
        <taxon>Blastocladiomycota</taxon>
        <taxon>Blastocladiomycetes</taxon>
        <taxon>Blastocladiales</taxon>
        <taxon>Catenariaceae</taxon>
        <taxon>Catenaria</taxon>
    </lineage>
</organism>
<dbReference type="SUPFAM" id="SSF50182">
    <property type="entry name" value="Sm-like ribonucleoproteins"/>
    <property type="match status" value="1"/>
</dbReference>
<comment type="similarity">
    <text evidence="1 6">Belongs to the snRNP Sm proteins family.</text>
</comment>
<feature type="compositionally biased region" description="Low complexity" evidence="7">
    <location>
        <begin position="11"/>
        <end position="39"/>
    </location>
</feature>
<comment type="caution">
    <text evidence="9">The sequence shown here is derived from an EMBL/GenBank/DDBJ whole genome shotgun (WGS) entry which is preliminary data.</text>
</comment>
<evidence type="ECO:0000256" key="1">
    <source>
        <dbReference type="ARBA" id="ARBA00006850"/>
    </source>
</evidence>
<feature type="region of interest" description="Disordered" evidence="7">
    <location>
        <begin position="1"/>
        <end position="46"/>
    </location>
</feature>
<keyword evidence="10" id="KW-1185">Reference proteome</keyword>
<keyword evidence="5 6" id="KW-0687">Ribonucleoprotein</keyword>
<reference evidence="9 10" key="1">
    <citation type="submission" date="2016-07" db="EMBL/GenBank/DDBJ databases">
        <title>Pervasive Adenine N6-methylation of Active Genes in Fungi.</title>
        <authorList>
            <consortium name="DOE Joint Genome Institute"/>
            <person name="Mondo S.J."/>
            <person name="Dannebaum R.O."/>
            <person name="Kuo R.C."/>
            <person name="Labutti K."/>
            <person name="Haridas S."/>
            <person name="Kuo A."/>
            <person name="Salamov A."/>
            <person name="Ahrendt S.R."/>
            <person name="Lipzen A."/>
            <person name="Sullivan W."/>
            <person name="Andreopoulos W.B."/>
            <person name="Clum A."/>
            <person name="Lindquist E."/>
            <person name="Daum C."/>
            <person name="Ramamoorthy G.K."/>
            <person name="Gryganskyi A."/>
            <person name="Culley D."/>
            <person name="Magnuson J.K."/>
            <person name="James T.Y."/>
            <person name="O'Malley M.A."/>
            <person name="Stajich J.E."/>
            <person name="Spatafora J.W."/>
            <person name="Visel A."/>
            <person name="Grigoriev I.V."/>
        </authorList>
    </citation>
    <scope>NUCLEOTIDE SEQUENCE [LARGE SCALE GENOMIC DNA]</scope>
    <source>
        <strain evidence="9 10">PL171</strain>
    </source>
</reference>
<sequence length="189" mass="20503">MSGGGGGGGSSHNYNQSQGRGYQQQQHNQYQRSNNNNNSFYNKSGAGGNASATDLAQALLPPGSAALLDLIDKRVLVLLRDGRLLVGILRSYDHFANLVFQDTVERIAAGDVFGGIDRGVFVVRGENVVMLGEVDGDVEDALPMREVPVEEALAMQRVELDIRRAKEAVEHPALHRGGFCVDFDPNDMY</sequence>
<gene>
    <name evidence="6" type="primary">LSM1</name>
    <name evidence="9" type="ORF">BCR44DRAFT_129392</name>
</gene>
<dbReference type="InterPro" id="IPR034104">
    <property type="entry name" value="Lsm1"/>
</dbReference>
<comment type="function">
    <text evidence="6">Component of the cytoplasmic LSM1-LSM7 complex which is involved in mRNA degradation.</text>
</comment>
<dbReference type="EMBL" id="MCFL01000013">
    <property type="protein sequence ID" value="ORZ37323.1"/>
    <property type="molecule type" value="Genomic_DNA"/>
</dbReference>
<dbReference type="CDD" id="cd01728">
    <property type="entry name" value="LSm1"/>
    <property type="match status" value="1"/>
</dbReference>
<dbReference type="GO" id="GO:1990904">
    <property type="term" value="C:ribonucleoprotein complex"/>
    <property type="evidence" value="ECO:0007669"/>
    <property type="project" value="UniProtKB-KW"/>
</dbReference>
<evidence type="ECO:0000256" key="6">
    <source>
        <dbReference type="RuleBase" id="RU365047"/>
    </source>
</evidence>
<accession>A0A1Y2HUF6</accession>
<dbReference type="GO" id="GO:0003729">
    <property type="term" value="F:mRNA binding"/>
    <property type="evidence" value="ECO:0007669"/>
    <property type="project" value="TreeGrafter"/>
</dbReference>
<keyword evidence="3 6" id="KW-0507">mRNA processing</keyword>
<dbReference type="Proteomes" id="UP000193411">
    <property type="component" value="Unassembled WGS sequence"/>
</dbReference>
<feature type="compositionally biased region" description="Gly residues" evidence="7">
    <location>
        <begin position="1"/>
        <end position="10"/>
    </location>
</feature>
<protein>
    <recommendedName>
        <fullName evidence="6">U6 snRNA-associated Sm-like protein LSm1</fullName>
    </recommendedName>
</protein>
<dbReference type="GO" id="GO:0000932">
    <property type="term" value="C:P-body"/>
    <property type="evidence" value="ECO:0007669"/>
    <property type="project" value="UniProtKB-SubCell"/>
</dbReference>
<dbReference type="InterPro" id="IPR010920">
    <property type="entry name" value="LSM_dom_sf"/>
</dbReference>
<dbReference type="GO" id="GO:0006397">
    <property type="term" value="P:mRNA processing"/>
    <property type="evidence" value="ECO:0007669"/>
    <property type="project" value="UniProtKB-UniRule"/>
</dbReference>
<dbReference type="PANTHER" id="PTHR15588:SF8">
    <property type="entry name" value="U6 SNRNA-ASSOCIATED SM-LIKE PROTEIN LSM1"/>
    <property type="match status" value="1"/>
</dbReference>
<comment type="subcellular location">
    <subcellularLocation>
        <location evidence="6">Cytoplasm</location>
    </subcellularLocation>
    <subcellularLocation>
        <location evidence="6">Cytoplasm</location>
        <location evidence="6">P-body</location>
    </subcellularLocation>
</comment>
<dbReference type="PANTHER" id="PTHR15588">
    <property type="entry name" value="LSM1"/>
    <property type="match status" value="1"/>
</dbReference>
<feature type="domain" description="Sm" evidence="8">
    <location>
        <begin position="62"/>
        <end position="137"/>
    </location>
</feature>
<dbReference type="InterPro" id="IPR044642">
    <property type="entry name" value="PTHR15588"/>
</dbReference>
<dbReference type="GO" id="GO:0000290">
    <property type="term" value="P:deadenylation-dependent decapping of nuclear-transcribed mRNA"/>
    <property type="evidence" value="ECO:0007669"/>
    <property type="project" value="TreeGrafter"/>
</dbReference>
<dbReference type="PROSITE" id="PS52002">
    <property type="entry name" value="SM"/>
    <property type="match status" value="1"/>
</dbReference>
<dbReference type="InterPro" id="IPR001163">
    <property type="entry name" value="Sm_dom_euk/arc"/>
</dbReference>
<dbReference type="Pfam" id="PF01423">
    <property type="entry name" value="LSM"/>
    <property type="match status" value="1"/>
</dbReference>